<dbReference type="PANTHER" id="PTHR43104">
    <property type="entry name" value="L-2-HYDROXYGLUTARATE DEHYDROGENASE, MITOCHONDRIAL"/>
    <property type="match status" value="1"/>
</dbReference>
<evidence type="ECO:0000256" key="9">
    <source>
        <dbReference type="HAMAP-Rule" id="MF_00212"/>
    </source>
</evidence>
<comment type="cofactor">
    <cofactor evidence="2 9">
        <name>FAD</name>
        <dbReference type="ChEBI" id="CHEBI:57692"/>
    </cofactor>
</comment>
<evidence type="ECO:0000256" key="1">
    <source>
        <dbReference type="ARBA" id="ARBA00001139"/>
    </source>
</evidence>
<comment type="catalytic activity">
    <reaction evidence="1 9">
        <text>(S)-malate + a quinone = a quinol + oxaloacetate</text>
        <dbReference type="Rhea" id="RHEA:46012"/>
        <dbReference type="ChEBI" id="CHEBI:15589"/>
        <dbReference type="ChEBI" id="CHEBI:16452"/>
        <dbReference type="ChEBI" id="CHEBI:24646"/>
        <dbReference type="ChEBI" id="CHEBI:132124"/>
        <dbReference type="EC" id="1.1.5.4"/>
    </reaction>
</comment>
<evidence type="ECO:0000256" key="4">
    <source>
        <dbReference type="ARBA" id="ARBA00006389"/>
    </source>
</evidence>
<gene>
    <name evidence="9 10" type="primary">mqo</name>
    <name evidence="10" type="ORF">LF1_13030</name>
</gene>
<comment type="similarity">
    <text evidence="4 9">Belongs to the MQO family.</text>
</comment>
<keyword evidence="11" id="KW-1185">Reference proteome</keyword>
<dbReference type="GO" id="GO:0006099">
    <property type="term" value="P:tricarboxylic acid cycle"/>
    <property type="evidence" value="ECO:0007669"/>
    <property type="project" value="UniProtKB-UniRule"/>
</dbReference>
<organism evidence="10 11">
    <name type="scientific">Rubripirellula obstinata</name>
    <dbReference type="NCBI Taxonomy" id="406547"/>
    <lineage>
        <taxon>Bacteria</taxon>
        <taxon>Pseudomonadati</taxon>
        <taxon>Planctomycetota</taxon>
        <taxon>Planctomycetia</taxon>
        <taxon>Pirellulales</taxon>
        <taxon>Pirellulaceae</taxon>
        <taxon>Rubripirellula</taxon>
    </lineage>
</organism>
<dbReference type="InterPro" id="IPR036188">
    <property type="entry name" value="FAD/NAD-bd_sf"/>
</dbReference>
<dbReference type="GO" id="GO:0008924">
    <property type="term" value="F:L-malate dehydrogenase (quinone) activity"/>
    <property type="evidence" value="ECO:0007669"/>
    <property type="project" value="UniProtKB-UniRule"/>
</dbReference>
<dbReference type="PANTHER" id="PTHR43104:SF2">
    <property type="entry name" value="L-2-HYDROXYGLUTARATE DEHYDROGENASE, MITOCHONDRIAL"/>
    <property type="match status" value="1"/>
</dbReference>
<evidence type="ECO:0000256" key="7">
    <source>
        <dbReference type="ARBA" id="ARBA00022827"/>
    </source>
</evidence>
<dbReference type="AlphaFoldDB" id="A0A5B1CGT0"/>
<evidence type="ECO:0000256" key="8">
    <source>
        <dbReference type="ARBA" id="ARBA00023002"/>
    </source>
</evidence>
<evidence type="ECO:0000313" key="11">
    <source>
        <dbReference type="Proteomes" id="UP000322699"/>
    </source>
</evidence>
<dbReference type="RefSeq" id="WP_068264401.1">
    <property type="nucleotide sequence ID" value="NZ_LWSK01000060.1"/>
</dbReference>
<evidence type="ECO:0000256" key="3">
    <source>
        <dbReference type="ARBA" id="ARBA00005012"/>
    </source>
</evidence>
<dbReference type="HAMAP" id="MF_00212">
    <property type="entry name" value="MQO"/>
    <property type="match status" value="1"/>
</dbReference>
<accession>A0A5B1CGT0</accession>
<dbReference type="NCBIfam" id="TIGR01320">
    <property type="entry name" value="mal_quin_oxido"/>
    <property type="match status" value="1"/>
</dbReference>
<proteinExistence type="inferred from homology"/>
<dbReference type="Pfam" id="PF06039">
    <property type="entry name" value="Mqo"/>
    <property type="match status" value="1"/>
</dbReference>
<dbReference type="Proteomes" id="UP000322699">
    <property type="component" value="Unassembled WGS sequence"/>
</dbReference>
<evidence type="ECO:0000256" key="2">
    <source>
        <dbReference type="ARBA" id="ARBA00001974"/>
    </source>
</evidence>
<dbReference type="InterPro" id="IPR006231">
    <property type="entry name" value="MQO"/>
</dbReference>
<dbReference type="SUPFAM" id="SSF51905">
    <property type="entry name" value="FAD/NAD(P)-binding domain"/>
    <property type="match status" value="1"/>
</dbReference>
<reference evidence="10 11" key="1">
    <citation type="submission" date="2019-08" db="EMBL/GenBank/DDBJ databases">
        <title>Deep-cultivation of Planctomycetes and their phenomic and genomic characterization uncovers novel biology.</title>
        <authorList>
            <person name="Wiegand S."/>
            <person name="Jogler M."/>
            <person name="Boedeker C."/>
            <person name="Pinto D."/>
            <person name="Vollmers J."/>
            <person name="Rivas-Marin E."/>
            <person name="Kohn T."/>
            <person name="Peeters S.H."/>
            <person name="Heuer A."/>
            <person name="Rast P."/>
            <person name="Oberbeckmann S."/>
            <person name="Bunk B."/>
            <person name="Jeske O."/>
            <person name="Meyerdierks A."/>
            <person name="Storesund J.E."/>
            <person name="Kallscheuer N."/>
            <person name="Luecker S."/>
            <person name="Lage O.M."/>
            <person name="Pohl T."/>
            <person name="Merkel B.J."/>
            <person name="Hornburger P."/>
            <person name="Mueller R.-W."/>
            <person name="Bruemmer F."/>
            <person name="Labrenz M."/>
            <person name="Spormann A.M."/>
            <person name="Op Den Camp H."/>
            <person name="Overmann J."/>
            <person name="Amann R."/>
            <person name="Jetten M.S.M."/>
            <person name="Mascher T."/>
            <person name="Medema M.H."/>
            <person name="Devos D.P."/>
            <person name="Kaster A.-K."/>
            <person name="Ovreas L."/>
            <person name="Rohde M."/>
            <person name="Galperin M.Y."/>
            <person name="Jogler C."/>
        </authorList>
    </citation>
    <scope>NUCLEOTIDE SEQUENCE [LARGE SCALE GENOMIC DNA]</scope>
    <source>
        <strain evidence="10 11">LF1</strain>
    </source>
</reference>
<dbReference type="UniPathway" id="UPA00223">
    <property type="reaction ID" value="UER01008"/>
</dbReference>
<dbReference type="NCBIfam" id="NF003611">
    <property type="entry name" value="PRK05257.3-2"/>
    <property type="match status" value="1"/>
</dbReference>
<dbReference type="GO" id="GO:0047545">
    <property type="term" value="F:(S)-2-hydroxyglutarate dehydrogenase activity"/>
    <property type="evidence" value="ECO:0007669"/>
    <property type="project" value="TreeGrafter"/>
</dbReference>
<keyword evidence="8 9" id="KW-0560">Oxidoreductase</keyword>
<dbReference type="NCBIfam" id="NF003606">
    <property type="entry name" value="PRK05257.2-1"/>
    <property type="match status" value="1"/>
</dbReference>
<comment type="caution">
    <text evidence="10">The sequence shown here is derived from an EMBL/GenBank/DDBJ whole genome shotgun (WGS) entry which is preliminary data.</text>
</comment>
<evidence type="ECO:0000313" key="10">
    <source>
        <dbReference type="EMBL" id="KAA1258780.1"/>
    </source>
</evidence>
<dbReference type="NCBIfam" id="NF009875">
    <property type="entry name" value="PRK13339.1"/>
    <property type="match status" value="1"/>
</dbReference>
<dbReference type="EC" id="1.1.5.4" evidence="9"/>
<keyword evidence="6 9" id="KW-0285">Flavoprotein</keyword>
<dbReference type="EMBL" id="VRLW01000001">
    <property type="protein sequence ID" value="KAA1258780.1"/>
    <property type="molecule type" value="Genomic_DNA"/>
</dbReference>
<name>A0A5B1CGT0_9BACT</name>
<keyword evidence="5 9" id="KW-0816">Tricarboxylic acid cycle</keyword>
<evidence type="ECO:0000256" key="5">
    <source>
        <dbReference type="ARBA" id="ARBA00022532"/>
    </source>
</evidence>
<dbReference type="OrthoDB" id="9763983at2"/>
<keyword evidence="7 9" id="KW-0274">FAD</keyword>
<sequence>MFIENPDVVLIGSGVMSANLGALLKRISPDLKIQLFEASSELAQESSNAWNNAGTGHAGLCELSYTPDQNADGSVDVTTAVKIFEQFEQSRQFWAHAVASGMIDTPSDFINPVPHISFVHGQTQVDFLTARHAALSKHHFFDQMEFTTDPNVIRDWAPLLVNGRADMPIAATRVMDGTDVNFGEISRKLIHWLGERDGCNVATDARVTDLTRTARGWDVKVKNTVTGAQSVTSAKFVFVGAGGGSLPLLQKSGIPESKGFGGFPIGGQWMVCDNPDLVAQHQAKVYGQAQEEAPTMAVPHLDTRVIDGKKSLLFGPFAAWTTKFLKDQGSLGDLPFSIRPDNILSLLKVGAYNIPLVKYLIKEGTQSMSKRVKLLRTFYPEVNESDWRLESAGIRVQAIKREDGEAGIVHFGTEIVTDQDKSISALLGASPGASVSVALMLELIKECMPNLLESAEASETLKQMIPTHDVPLQEPSQADHFREVHQGCTELLQLTV</sequence>
<protein>
    <recommendedName>
        <fullName evidence="9">Probable malate:quinone oxidoreductase</fullName>
        <ecNumber evidence="9">1.1.5.4</ecNumber>
    </recommendedName>
    <alternativeName>
        <fullName evidence="9">MQO</fullName>
    </alternativeName>
    <alternativeName>
        <fullName evidence="9">Malate dehydrogenase [quinone]</fullName>
    </alternativeName>
</protein>
<evidence type="ECO:0000256" key="6">
    <source>
        <dbReference type="ARBA" id="ARBA00022630"/>
    </source>
</evidence>
<comment type="pathway">
    <text evidence="3 9">Carbohydrate metabolism; tricarboxylic acid cycle; oxaloacetate from (S)-malate (quinone route): step 1/1.</text>
</comment>